<sequence length="51" mass="5973">MEFAMEETGNSDQGSPYTFSIWWIANLEKHAIRVSVDGRGRDSDKIYMERF</sequence>
<keyword evidence="2" id="KW-1185">Reference proteome</keyword>
<reference evidence="1 2" key="1">
    <citation type="journal article" date="2013" name="Genome Announc.">
        <title>Draft Genome Sequence of the Psychrophilic and Alkaliphilic Rhodonellum psychrophilum Strain GCM71T.</title>
        <authorList>
            <person name="Hauptmann A.L."/>
            <person name="Glaring M.A."/>
            <person name="Hallin P.F."/>
            <person name="Prieme A."/>
            <person name="Stougaard P."/>
        </authorList>
    </citation>
    <scope>NUCLEOTIDE SEQUENCE [LARGE SCALE GENOMIC DNA]</scope>
    <source>
        <strain evidence="1 2">GCM71</strain>
    </source>
</reference>
<dbReference type="RefSeq" id="WP_019599099.1">
    <property type="nucleotide sequence ID" value="NZ_AWXR01000048.1"/>
</dbReference>
<comment type="caution">
    <text evidence="1">The sequence shown here is derived from an EMBL/GenBank/DDBJ whole genome shotgun (WGS) entry which is preliminary data.</text>
</comment>
<organism evidence="1 2">
    <name type="scientific">Rhodonellum psychrophilum GCM71 = DSM 17998</name>
    <dbReference type="NCBI Taxonomy" id="1123057"/>
    <lineage>
        <taxon>Bacteria</taxon>
        <taxon>Pseudomonadati</taxon>
        <taxon>Bacteroidota</taxon>
        <taxon>Cytophagia</taxon>
        <taxon>Cytophagales</taxon>
        <taxon>Cytophagaceae</taxon>
        <taxon>Rhodonellum</taxon>
    </lineage>
</organism>
<gene>
    <name evidence="1" type="ORF">P872_09180</name>
</gene>
<accession>U5C030</accession>
<name>U5C030_9BACT</name>
<evidence type="ECO:0000313" key="2">
    <source>
        <dbReference type="Proteomes" id="UP000016843"/>
    </source>
</evidence>
<dbReference type="AlphaFoldDB" id="U5C030"/>
<evidence type="ECO:0000313" key="1">
    <source>
        <dbReference type="EMBL" id="ERM81517.1"/>
    </source>
</evidence>
<protein>
    <submittedName>
        <fullName evidence="1">Uncharacterized protein</fullName>
    </submittedName>
</protein>
<proteinExistence type="predicted"/>
<dbReference type="OrthoDB" id="936265at2"/>
<dbReference type="Proteomes" id="UP000016843">
    <property type="component" value="Unassembled WGS sequence"/>
</dbReference>
<dbReference type="EMBL" id="AWXR01000048">
    <property type="protein sequence ID" value="ERM81517.1"/>
    <property type="molecule type" value="Genomic_DNA"/>
</dbReference>